<dbReference type="AlphaFoldDB" id="A0AAD9J3W9"/>
<gene>
    <name evidence="2" type="ORF">LSH36_698g01054</name>
</gene>
<proteinExistence type="predicted"/>
<reference evidence="2" key="1">
    <citation type="journal article" date="2023" name="Mol. Biol. Evol.">
        <title>Third-Generation Sequencing Reveals the Adaptive Role of the Epigenome in Three Deep-Sea Polychaetes.</title>
        <authorList>
            <person name="Perez M."/>
            <person name="Aroh O."/>
            <person name="Sun Y."/>
            <person name="Lan Y."/>
            <person name="Juniper S.K."/>
            <person name="Young C.R."/>
            <person name="Angers B."/>
            <person name="Qian P.Y."/>
        </authorList>
    </citation>
    <scope>NUCLEOTIDE SEQUENCE</scope>
    <source>
        <strain evidence="2">P08H-3</strain>
    </source>
</reference>
<keyword evidence="1" id="KW-0732">Signal</keyword>
<dbReference type="EMBL" id="JAODUP010000698">
    <property type="protein sequence ID" value="KAK2145160.1"/>
    <property type="molecule type" value="Genomic_DNA"/>
</dbReference>
<feature type="chain" id="PRO_5042169646" evidence="1">
    <location>
        <begin position="25"/>
        <end position="255"/>
    </location>
</feature>
<organism evidence="2 3">
    <name type="scientific">Paralvinella palmiformis</name>
    <dbReference type="NCBI Taxonomy" id="53620"/>
    <lineage>
        <taxon>Eukaryota</taxon>
        <taxon>Metazoa</taxon>
        <taxon>Spiralia</taxon>
        <taxon>Lophotrochozoa</taxon>
        <taxon>Annelida</taxon>
        <taxon>Polychaeta</taxon>
        <taxon>Sedentaria</taxon>
        <taxon>Canalipalpata</taxon>
        <taxon>Terebellida</taxon>
        <taxon>Terebelliformia</taxon>
        <taxon>Alvinellidae</taxon>
        <taxon>Paralvinella</taxon>
    </lineage>
</organism>
<protein>
    <submittedName>
        <fullName evidence="2">Uncharacterized protein</fullName>
    </submittedName>
</protein>
<dbReference type="PANTHER" id="PTHR33748">
    <property type="entry name" value="PROTEIN CBG04600"/>
    <property type="match status" value="1"/>
</dbReference>
<comment type="caution">
    <text evidence="2">The sequence shown here is derived from an EMBL/GenBank/DDBJ whole genome shotgun (WGS) entry which is preliminary data.</text>
</comment>
<dbReference type="PANTHER" id="PTHR33748:SF5">
    <property type="entry name" value="GROUND-LIKE DOMAIN-CONTAINING PROTEIN"/>
    <property type="match status" value="1"/>
</dbReference>
<accession>A0AAD9J3W9</accession>
<evidence type="ECO:0000313" key="2">
    <source>
        <dbReference type="EMBL" id="KAK2145160.1"/>
    </source>
</evidence>
<keyword evidence="3" id="KW-1185">Reference proteome</keyword>
<dbReference type="InterPro" id="IPR033438">
    <property type="entry name" value="MOLO1"/>
</dbReference>
<feature type="signal peptide" evidence="1">
    <location>
        <begin position="1"/>
        <end position="24"/>
    </location>
</feature>
<dbReference type="Proteomes" id="UP001208570">
    <property type="component" value="Unassembled WGS sequence"/>
</dbReference>
<name>A0AAD9J3W9_9ANNE</name>
<dbReference type="GO" id="GO:0005892">
    <property type="term" value="C:acetylcholine-gated channel complex"/>
    <property type="evidence" value="ECO:0007669"/>
    <property type="project" value="InterPro"/>
</dbReference>
<dbReference type="Pfam" id="PF17175">
    <property type="entry name" value="MOLO1"/>
    <property type="match status" value="1"/>
</dbReference>
<evidence type="ECO:0000313" key="3">
    <source>
        <dbReference type="Proteomes" id="UP001208570"/>
    </source>
</evidence>
<sequence>MQLIYTFCLYTVVYVLNGVICLHGEEEYSYSEYPHSLMEKEECGRENSDKPIYVCDPNRILKNEDARQLDVLIETVMNETKCHCSADVCSQPSPPGYRISVALLKKMKLPEERGTDDQIDDDLKLILNEASTFAYQLLKKWKLGRCTDDVLIFYSVMDGVIYTVTGDEAGKRLDRYTIADISMLRRPDLMQDVFKGLRFIVSDYKSVFLGIYKPLPRQKMPPKYQAVVGGTQNVQYSTLLVTVLTIVIALLSTKF</sequence>
<evidence type="ECO:0000256" key="1">
    <source>
        <dbReference type="SAM" id="SignalP"/>
    </source>
</evidence>
<dbReference type="Gene3D" id="3.10.310.50">
    <property type="match status" value="1"/>
</dbReference>